<dbReference type="Pfam" id="PF14135">
    <property type="entry name" value="DUF4302"/>
    <property type="match status" value="1"/>
</dbReference>
<feature type="chain" id="PRO_5016005614" evidence="1">
    <location>
        <begin position="25"/>
        <end position="437"/>
    </location>
</feature>
<keyword evidence="4" id="KW-1185">Reference proteome</keyword>
<dbReference type="Pfam" id="PF16377">
    <property type="entry name" value="DUF4987"/>
    <property type="match status" value="1"/>
</dbReference>
<evidence type="ECO:0000259" key="2">
    <source>
        <dbReference type="Pfam" id="PF16377"/>
    </source>
</evidence>
<dbReference type="EMBL" id="PUEC01000015">
    <property type="protein sequence ID" value="PWB02131.1"/>
    <property type="molecule type" value="Genomic_DNA"/>
</dbReference>
<accession>A0A2V1IJI2</accession>
<dbReference type="AlphaFoldDB" id="A0A2V1IJI2"/>
<dbReference type="InterPro" id="IPR032271">
    <property type="entry name" value="DUF4987"/>
</dbReference>
<protein>
    <submittedName>
        <fullName evidence="3">DUF4302 domain-containing protein</fullName>
    </submittedName>
</protein>
<reference evidence="4" key="1">
    <citation type="submission" date="2018-02" db="EMBL/GenBank/DDBJ databases">
        <authorList>
            <person name="Clavel T."/>
            <person name="Strowig T."/>
        </authorList>
    </citation>
    <scope>NUCLEOTIDE SEQUENCE [LARGE SCALE GENOMIC DNA]</scope>
    <source>
        <strain evidence="4">DSM 103720</strain>
    </source>
</reference>
<keyword evidence="1" id="KW-0732">Signal</keyword>
<dbReference type="InterPro" id="IPR025396">
    <property type="entry name" value="DUF4302"/>
</dbReference>
<comment type="caution">
    <text evidence="3">The sequence shown here is derived from an EMBL/GenBank/DDBJ whole genome shotgun (WGS) entry which is preliminary data.</text>
</comment>
<feature type="signal peptide" evidence="1">
    <location>
        <begin position="1"/>
        <end position="24"/>
    </location>
</feature>
<evidence type="ECO:0000313" key="3">
    <source>
        <dbReference type="EMBL" id="PWB02131.1"/>
    </source>
</evidence>
<evidence type="ECO:0000256" key="1">
    <source>
        <dbReference type="SAM" id="SignalP"/>
    </source>
</evidence>
<gene>
    <name evidence="3" type="ORF">C5O23_07555</name>
</gene>
<feature type="domain" description="DUF4987" evidence="2">
    <location>
        <begin position="265"/>
        <end position="403"/>
    </location>
</feature>
<evidence type="ECO:0000313" key="4">
    <source>
        <dbReference type="Proteomes" id="UP000244905"/>
    </source>
</evidence>
<dbReference type="PROSITE" id="PS51257">
    <property type="entry name" value="PROKAR_LIPOPROTEIN"/>
    <property type="match status" value="1"/>
</dbReference>
<proteinExistence type="predicted"/>
<sequence>MNQTMRLNKLFIATLLAFSTLAFQSCLKDQEDFFDESSSERMQAVLENTKAVLTSSDNGWIFDYYPDRNLSYGGIIYALKFDDKKVSVRCELSPDMEETSFYKLNTNNGPVLSFDSYNTLMHFFATPSSGEYEAKDGDFEFMIMDVTEDRITLRGNRTGNTMYLHRLNEAPDAFIHAAGKIYDTNVVPSANGAVGAIALTCKNDINTHYMEFFWGEDNSQSSGEYYLSTSTGIRFKNPITIEGATISELNYAYDDSNKSGTFTGEDSNGNQISLTGVLPETYAFFDDYIGNFSFRYYSGLRSINVKIDGDKMIGEYTLTGFNDRYTVAASYNKANGCLEINAQLLGINGNEAVWLAAWSLGGGGSLAWDSSYGVFVIKDPDRPGTFTITPNNGSLATDSFILWTTDLSGSSTGQLSDPNWMINGSTQLPYLNSLVKL</sequence>
<organism evidence="3 4">
    <name type="scientific">Duncaniella muris</name>
    <dbReference type="NCBI Taxonomy" id="2094150"/>
    <lineage>
        <taxon>Bacteria</taxon>
        <taxon>Pseudomonadati</taxon>
        <taxon>Bacteroidota</taxon>
        <taxon>Bacteroidia</taxon>
        <taxon>Bacteroidales</taxon>
        <taxon>Muribaculaceae</taxon>
        <taxon>Duncaniella</taxon>
    </lineage>
</organism>
<name>A0A2V1IJI2_9BACT</name>
<dbReference type="Proteomes" id="UP000244905">
    <property type="component" value="Unassembled WGS sequence"/>
</dbReference>